<dbReference type="EMBL" id="FN653017">
    <property type="protein sequence ID" value="CBY21544.1"/>
    <property type="molecule type" value="Genomic_DNA"/>
</dbReference>
<feature type="compositionally biased region" description="Basic residues" evidence="1">
    <location>
        <begin position="839"/>
        <end position="848"/>
    </location>
</feature>
<feature type="compositionally biased region" description="Basic and acidic residues" evidence="1">
    <location>
        <begin position="570"/>
        <end position="584"/>
    </location>
</feature>
<feature type="compositionally biased region" description="Basic residues" evidence="1">
    <location>
        <begin position="427"/>
        <end position="444"/>
    </location>
</feature>
<dbReference type="InParanoid" id="E4WUL4"/>
<reference evidence="3" key="1">
    <citation type="journal article" date="2010" name="Science">
        <title>Plasticity of animal genome architecture unmasked by rapid evolution of a pelagic tunicate.</title>
        <authorList>
            <person name="Denoeud F."/>
            <person name="Henriet S."/>
            <person name="Mungpakdee S."/>
            <person name="Aury J.M."/>
            <person name="Da Silva C."/>
            <person name="Brinkmann H."/>
            <person name="Mikhaleva J."/>
            <person name="Olsen L.C."/>
            <person name="Jubin C."/>
            <person name="Canestro C."/>
            <person name="Bouquet J.M."/>
            <person name="Danks G."/>
            <person name="Poulain J."/>
            <person name="Campsteijn C."/>
            <person name="Adamski M."/>
            <person name="Cross I."/>
            <person name="Yadetie F."/>
            <person name="Muffato M."/>
            <person name="Louis A."/>
            <person name="Butcher S."/>
            <person name="Tsagkogeorga G."/>
            <person name="Konrad A."/>
            <person name="Singh S."/>
            <person name="Jensen M.F."/>
            <person name="Cong E.H."/>
            <person name="Eikeseth-Otteraa H."/>
            <person name="Noel B."/>
            <person name="Anthouard V."/>
            <person name="Porcel B.M."/>
            <person name="Kachouri-Lafond R."/>
            <person name="Nishino A."/>
            <person name="Ugolini M."/>
            <person name="Chourrout P."/>
            <person name="Nishida H."/>
            <person name="Aasland R."/>
            <person name="Huzurbazar S."/>
            <person name="Westhof E."/>
            <person name="Delsuc F."/>
            <person name="Lehrach H."/>
            <person name="Reinhardt R."/>
            <person name="Weissenbach J."/>
            <person name="Roy S.W."/>
            <person name="Artiguenave F."/>
            <person name="Postlethwait J.H."/>
            <person name="Manak J.R."/>
            <person name="Thompson E.M."/>
            <person name="Jaillon O."/>
            <person name="Du Pasquier L."/>
            <person name="Boudinot P."/>
            <person name="Liberles D.A."/>
            <person name="Volff J.N."/>
            <person name="Philippe H."/>
            <person name="Lenhard B."/>
            <person name="Roest Crollius H."/>
            <person name="Wincker P."/>
            <person name="Chourrout D."/>
        </authorList>
    </citation>
    <scope>NUCLEOTIDE SEQUENCE [LARGE SCALE GENOMIC DNA]</scope>
</reference>
<dbReference type="PROSITE" id="PS51038">
    <property type="entry name" value="BAH"/>
    <property type="match status" value="1"/>
</dbReference>
<gene>
    <name evidence="3" type="ORF">GSOID_T00009315001</name>
</gene>
<feature type="compositionally biased region" description="Low complexity" evidence="1">
    <location>
        <begin position="849"/>
        <end position="859"/>
    </location>
</feature>
<dbReference type="GO" id="GO:0003682">
    <property type="term" value="F:chromatin binding"/>
    <property type="evidence" value="ECO:0007669"/>
    <property type="project" value="InterPro"/>
</dbReference>
<feature type="compositionally biased region" description="Basic and acidic residues" evidence="1">
    <location>
        <begin position="499"/>
        <end position="511"/>
    </location>
</feature>
<feature type="compositionally biased region" description="Low complexity" evidence="1">
    <location>
        <begin position="559"/>
        <end position="569"/>
    </location>
</feature>
<protein>
    <recommendedName>
        <fullName evidence="2">BAH domain-containing protein</fullName>
    </recommendedName>
</protein>
<feature type="domain" description="BAH" evidence="2">
    <location>
        <begin position="676"/>
        <end position="823"/>
    </location>
</feature>
<dbReference type="AlphaFoldDB" id="E4WUL4"/>
<evidence type="ECO:0000259" key="2">
    <source>
        <dbReference type="PROSITE" id="PS51038"/>
    </source>
</evidence>
<dbReference type="Gene3D" id="2.30.30.490">
    <property type="match status" value="1"/>
</dbReference>
<feature type="compositionally biased region" description="Basic residues" evidence="1">
    <location>
        <begin position="619"/>
        <end position="629"/>
    </location>
</feature>
<keyword evidence="4" id="KW-1185">Reference proteome</keyword>
<feature type="region of interest" description="Disordered" evidence="1">
    <location>
        <begin position="830"/>
        <end position="859"/>
    </location>
</feature>
<evidence type="ECO:0000256" key="1">
    <source>
        <dbReference type="SAM" id="MobiDB-lite"/>
    </source>
</evidence>
<feature type="compositionally biased region" description="Acidic residues" evidence="1">
    <location>
        <begin position="329"/>
        <end position="343"/>
    </location>
</feature>
<evidence type="ECO:0000313" key="3">
    <source>
        <dbReference type="EMBL" id="CBY21544.1"/>
    </source>
</evidence>
<dbReference type="InterPro" id="IPR043151">
    <property type="entry name" value="BAH_sf"/>
</dbReference>
<organism evidence="3">
    <name type="scientific">Oikopleura dioica</name>
    <name type="common">Tunicate</name>
    <dbReference type="NCBI Taxonomy" id="34765"/>
    <lineage>
        <taxon>Eukaryota</taxon>
        <taxon>Metazoa</taxon>
        <taxon>Chordata</taxon>
        <taxon>Tunicata</taxon>
        <taxon>Appendicularia</taxon>
        <taxon>Copelata</taxon>
        <taxon>Oikopleuridae</taxon>
        <taxon>Oikopleura</taxon>
    </lineage>
</organism>
<sequence length="859" mass="97594">MDFALAPVQKNMVIDPSFPVVKVGQNEFQLIPKEIMLKQQKAQRQLLPKSKGLAQLQPKPGKSGTSDSNESQIGSEEEEGSTESRNSSDGMDKRMEKKNLFVWKEAEITNEEVDGNMSKKIFLRTFAEDDHECCHQKSCNRPKQQQLFVRQNCQSNSVRVQPRIQTEQVHYADHHNHGQPIARASQFVIPPANDKDNEIVLDPVQHRAHPKVQNRQRAAPDVIYYGDEQPPQPPINTAPDGNYEGGQLITTGGYRVETLEEIKASVSQEFTQDHNEDGESDDDRLVIDQLAEDHDTSGTSTKYRFPSGPYIETDSEATPTKPKHIPVDTSDDESMPELEDASEEMPALEPLPELDDVEEPSLTMRKRKSLPAGSGSVSPVKRQRRGIRRSQSTTEADQDKPKVANRLTSLIEKTREICESPASKPNSPKKRKILTKRSPKKRQRSTSSSSSEEEDIKQEAASATSRPAQIPPKMHAKPKHQRILSDTEAPRHSAAFRPEPSENESRIDSDRSGTSSDGIPDLSLDAMRKRRRILGQLEDTPEFANARLSGTGRSRRSTTGRPARSAARTATEKTKQNFNDEKGRLKPIVVEKAVKAEKKQTKSEFVEPKPKSEPTTPTSRRRRPSKKQSRKSDPIVENLGWEPIGDRETRHILKPGENTYVERVSFDAVRDTYTDRVIRKHDSVVIFAGHDEPPMYAIIVDLYLNSGQIMAWIYWYYKREDADAPSSQYISGEQELIASRHHDSISVTSILRSFHVLTFIDYCRWRGQAAYENAEFYSSNDENESNCRAWRPTKDFDYIKSQDEVFYVKRFYDHSTRSIVITPSFIKEKSESSTDRGSRPRSTRRLRRTNNTETLRPSS</sequence>
<dbReference type="OrthoDB" id="1922186at2759"/>
<dbReference type="InterPro" id="IPR001025">
    <property type="entry name" value="BAH_dom"/>
</dbReference>
<dbReference type="Proteomes" id="UP000001307">
    <property type="component" value="Unassembled WGS sequence"/>
</dbReference>
<evidence type="ECO:0000313" key="4">
    <source>
        <dbReference type="Proteomes" id="UP000001307"/>
    </source>
</evidence>
<feature type="compositionally biased region" description="Basic and acidic residues" evidence="1">
    <location>
        <begin position="592"/>
        <end position="612"/>
    </location>
</feature>
<accession>E4WUL4</accession>
<proteinExistence type="predicted"/>
<feature type="region of interest" description="Disordered" evidence="1">
    <location>
        <begin position="39"/>
        <end position="93"/>
    </location>
</feature>
<feature type="region of interest" description="Disordered" evidence="1">
    <location>
        <begin position="291"/>
        <end position="638"/>
    </location>
</feature>
<name>E4WUL4_OIKDI</name>